<evidence type="ECO:0000313" key="4">
    <source>
        <dbReference type="Proteomes" id="UP000214673"/>
    </source>
</evidence>
<dbReference type="EMBL" id="NIPX01000048">
    <property type="protein sequence ID" value="OWJ81079.1"/>
    <property type="molecule type" value="Genomic_DNA"/>
</dbReference>
<dbReference type="RefSeq" id="WP_035747423.1">
    <property type="nucleotide sequence ID" value="NZ_CALUEG010000062.1"/>
</dbReference>
<evidence type="ECO:0008006" key="5">
    <source>
        <dbReference type="Google" id="ProtNLM"/>
    </source>
</evidence>
<proteinExistence type="predicted"/>
<accession>A0A212AI03</accession>
<dbReference type="EMBL" id="NIPV01000118">
    <property type="protein sequence ID" value="OWJ70995.1"/>
    <property type="molecule type" value="Genomic_DNA"/>
</dbReference>
<keyword evidence="4" id="KW-1185">Reference proteome</keyword>
<name>A0A212AI03_9RHOB</name>
<protein>
    <recommendedName>
        <fullName evidence="5">Phage tail protein</fullName>
    </recommendedName>
</protein>
<dbReference type="OrthoDB" id="7375409at2"/>
<evidence type="ECO:0000313" key="1">
    <source>
        <dbReference type="EMBL" id="OWJ70995.1"/>
    </source>
</evidence>
<gene>
    <name evidence="2" type="ORF">CDV52_19550</name>
    <name evidence="1" type="ORF">CDV53_19815</name>
</gene>
<evidence type="ECO:0000313" key="2">
    <source>
        <dbReference type="EMBL" id="OWJ81079.1"/>
    </source>
</evidence>
<reference evidence="3 4" key="1">
    <citation type="submission" date="2016-11" db="EMBL/GenBank/DDBJ databases">
        <title>Comparison of Traditional DNA-DNA Hybridization with In Silico Genomic Analysis.</title>
        <authorList>
            <person name="Nicholson A.C."/>
            <person name="Sammons S."/>
            <person name="Humrighouse B.W."/>
            <person name="Graziano J."/>
            <person name="Lasker B."/>
            <person name="Whitney A.M."/>
            <person name="Mcquiston J.R."/>
        </authorList>
    </citation>
    <scope>NUCLEOTIDE SEQUENCE [LARGE SCALE GENOMIC DNA]</scope>
    <source>
        <strain evidence="1 4">H1892</strain>
        <strain evidence="2 3">H2381</strain>
    </source>
</reference>
<dbReference type="Proteomes" id="UP000214673">
    <property type="component" value="Unassembled WGS sequence"/>
</dbReference>
<comment type="caution">
    <text evidence="2">The sequence shown here is derived from an EMBL/GenBank/DDBJ whole genome shotgun (WGS) entry which is preliminary data.</text>
</comment>
<evidence type="ECO:0000313" key="3">
    <source>
        <dbReference type="Proteomes" id="UP000196640"/>
    </source>
</evidence>
<dbReference type="AlphaFoldDB" id="A0A212AI03"/>
<dbReference type="STRING" id="366616.CG51_17910"/>
<dbReference type="Pfam" id="PF06199">
    <property type="entry name" value="Phage_tail_2"/>
    <property type="match status" value="1"/>
</dbReference>
<sequence>MARPVTAKFGKMKIEIGDGEDPEVFAAPCGFTSKALTLSKNLSEVSIPDCDDPDAPLWLGRDVQSLTASVTGDGVLAAESIETWQEFFDSTDSRTVRISIEFSTGTMQWVGLMHLETLNPSAESGGRIQMSVSMQSDGEMVGTWTAATP</sequence>
<dbReference type="Proteomes" id="UP000196640">
    <property type="component" value="Unassembled WGS sequence"/>
</dbReference>
<organism evidence="2 3">
    <name type="scientific">Haematobacter missouriensis</name>
    <dbReference type="NCBI Taxonomy" id="366616"/>
    <lineage>
        <taxon>Bacteria</taxon>
        <taxon>Pseudomonadati</taxon>
        <taxon>Pseudomonadota</taxon>
        <taxon>Alphaproteobacteria</taxon>
        <taxon>Rhodobacterales</taxon>
        <taxon>Paracoccaceae</taxon>
        <taxon>Haematobacter</taxon>
    </lineage>
</organism>
<dbReference type="InterPro" id="IPR011855">
    <property type="entry name" value="Phgtail_TP901_1"/>
</dbReference>